<dbReference type="Pfam" id="PF13827">
    <property type="entry name" value="DUF4189"/>
    <property type="match status" value="1"/>
</dbReference>
<proteinExistence type="predicted"/>
<sequence length="58" mass="6501">MAYYNQCGVMVIGDNKHFTSSAGTPESAAEAGIKYCEKYDSNCEVYYSACTEPVFHRY</sequence>
<gene>
    <name evidence="2" type="ORF">FKV23_15565</name>
</gene>
<dbReference type="EMBL" id="CP041242">
    <property type="protein sequence ID" value="QDH71913.1"/>
    <property type="molecule type" value="Genomic_DNA"/>
</dbReference>
<dbReference type="AlphaFoldDB" id="A0A514BWY7"/>
<feature type="domain" description="DUF4189" evidence="1">
    <location>
        <begin position="2"/>
        <end position="50"/>
    </location>
</feature>
<dbReference type="InterPro" id="IPR025240">
    <property type="entry name" value="DUF4189"/>
</dbReference>
<evidence type="ECO:0000313" key="2">
    <source>
        <dbReference type="EMBL" id="QDH71913.1"/>
    </source>
</evidence>
<evidence type="ECO:0000313" key="3">
    <source>
        <dbReference type="Proteomes" id="UP000317199"/>
    </source>
</evidence>
<dbReference type="OrthoDB" id="6027477at2"/>
<protein>
    <submittedName>
        <fullName evidence="2">DUF4189 domain-containing protein</fullName>
    </submittedName>
</protein>
<name>A0A514BWY7_9GAMM</name>
<reference evidence="2 3" key="1">
    <citation type="submission" date="2019-06" db="EMBL/GenBank/DDBJ databases">
        <title>Lysobacter alkalisoli sp. nov. isolated from saline-alkali soil.</title>
        <authorList>
            <person name="Sun J.-Q."/>
            <person name="Xu L."/>
        </authorList>
    </citation>
    <scope>NUCLEOTIDE SEQUENCE [LARGE SCALE GENOMIC DNA]</scope>
    <source>
        <strain evidence="2 3">SJ-36</strain>
    </source>
</reference>
<accession>A0A514BWY7</accession>
<keyword evidence="3" id="KW-1185">Reference proteome</keyword>
<dbReference type="KEGG" id="lyj:FKV23_15565"/>
<organism evidence="2 3">
    <name type="scientific">Marilutibacter alkalisoli</name>
    <dbReference type="NCBI Taxonomy" id="2591633"/>
    <lineage>
        <taxon>Bacteria</taxon>
        <taxon>Pseudomonadati</taxon>
        <taxon>Pseudomonadota</taxon>
        <taxon>Gammaproteobacteria</taxon>
        <taxon>Lysobacterales</taxon>
        <taxon>Lysobacteraceae</taxon>
        <taxon>Marilutibacter</taxon>
    </lineage>
</organism>
<evidence type="ECO:0000259" key="1">
    <source>
        <dbReference type="Pfam" id="PF13827"/>
    </source>
</evidence>
<dbReference type="Proteomes" id="UP000317199">
    <property type="component" value="Chromosome"/>
</dbReference>